<accession>A0ABT3MSS8</accession>
<dbReference type="SUPFAM" id="SSF56399">
    <property type="entry name" value="ADP-ribosylation"/>
    <property type="match status" value="1"/>
</dbReference>
<comment type="caution">
    <text evidence="1">The sequence shown here is derived from an EMBL/GenBank/DDBJ whole genome shotgun (WGS) entry which is preliminary data.</text>
</comment>
<reference evidence="1 2" key="1">
    <citation type="submission" date="2022-10" db="EMBL/GenBank/DDBJ databases">
        <title>High-quality genome sequences of two octocoral-associated bacteria, Endozoicomonas euniceicola EF212 and Endozoicomonas gorgoniicola PS125.</title>
        <authorList>
            <person name="Chiou Y.-J."/>
            <person name="Chen Y.-H."/>
        </authorList>
    </citation>
    <scope>NUCLEOTIDE SEQUENCE [LARGE SCALE GENOMIC DNA]</scope>
    <source>
        <strain evidence="1 2">PS125</strain>
    </source>
</reference>
<name>A0ABT3MSS8_9GAMM</name>
<evidence type="ECO:0000313" key="1">
    <source>
        <dbReference type="EMBL" id="MCW7552059.1"/>
    </source>
</evidence>
<organism evidence="1 2">
    <name type="scientific">Endozoicomonas gorgoniicola</name>
    <dbReference type="NCBI Taxonomy" id="1234144"/>
    <lineage>
        <taxon>Bacteria</taxon>
        <taxon>Pseudomonadati</taxon>
        <taxon>Pseudomonadota</taxon>
        <taxon>Gammaproteobacteria</taxon>
        <taxon>Oceanospirillales</taxon>
        <taxon>Endozoicomonadaceae</taxon>
        <taxon>Endozoicomonas</taxon>
    </lineage>
</organism>
<keyword evidence="2" id="KW-1185">Reference proteome</keyword>
<proteinExistence type="predicted"/>
<sequence>MLSLENLTHPSNVLELTNPNKFLNTTNIAGSCYTHGNWCSDDPWSDAVLVDVMPSYFSGYVFRGDARSPDIIFEKGFTAQLRRFEMQLTGNEKVQAMKMIG</sequence>
<dbReference type="RefSeq" id="WP_262567040.1">
    <property type="nucleotide sequence ID" value="NZ_JAPFCC010000001.1"/>
</dbReference>
<evidence type="ECO:0000313" key="2">
    <source>
        <dbReference type="Proteomes" id="UP001209854"/>
    </source>
</evidence>
<dbReference type="Proteomes" id="UP001209854">
    <property type="component" value="Unassembled WGS sequence"/>
</dbReference>
<protein>
    <submittedName>
        <fullName evidence="1">Uncharacterized protein</fullName>
    </submittedName>
</protein>
<gene>
    <name evidence="1" type="ORF">NX722_05255</name>
</gene>
<dbReference type="EMBL" id="JAPFCC010000001">
    <property type="protein sequence ID" value="MCW7552059.1"/>
    <property type="molecule type" value="Genomic_DNA"/>
</dbReference>